<dbReference type="EMBL" id="MFJM01000058">
    <property type="protein sequence ID" value="OGG16385.1"/>
    <property type="molecule type" value="Genomic_DNA"/>
</dbReference>
<dbReference type="AlphaFoldDB" id="A0A1F5ZVN7"/>
<dbReference type="GO" id="GO:0006261">
    <property type="term" value="P:DNA-templated DNA replication"/>
    <property type="evidence" value="ECO:0007669"/>
    <property type="project" value="TreeGrafter"/>
</dbReference>
<dbReference type="GO" id="GO:0003887">
    <property type="term" value="F:DNA-directed DNA polymerase activity"/>
    <property type="evidence" value="ECO:0007669"/>
    <property type="project" value="UniProtKB-KW"/>
</dbReference>
<dbReference type="Gene3D" id="1.20.272.10">
    <property type="match status" value="1"/>
</dbReference>
<evidence type="ECO:0000256" key="7">
    <source>
        <dbReference type="ARBA" id="ARBA00049244"/>
    </source>
</evidence>
<dbReference type="PANTHER" id="PTHR11669:SF0">
    <property type="entry name" value="PROTEIN STICHEL-LIKE 2"/>
    <property type="match status" value="1"/>
</dbReference>
<protein>
    <recommendedName>
        <fullName evidence="8">DNA polymerase III subunit gamma/tau</fullName>
        <ecNumber evidence="8">2.7.7.7</ecNumber>
    </recommendedName>
</protein>
<dbReference type="PANTHER" id="PTHR11669">
    <property type="entry name" value="REPLICATION FACTOR C / DNA POLYMERASE III GAMMA-TAU SUBUNIT"/>
    <property type="match status" value="1"/>
</dbReference>
<keyword evidence="4" id="KW-0862">Zinc</keyword>
<name>A0A1F5ZVN7_9BACT</name>
<keyword evidence="2" id="KW-0479">Metal-binding</keyword>
<dbReference type="InterPro" id="IPR045085">
    <property type="entry name" value="HLD_clamp_pol_III_gamma_tau"/>
</dbReference>
<gene>
    <name evidence="8" type="primary">dnaX</name>
    <name evidence="10" type="ORF">A3D78_04950</name>
</gene>
<evidence type="ECO:0000256" key="4">
    <source>
        <dbReference type="ARBA" id="ARBA00022833"/>
    </source>
</evidence>
<dbReference type="PRINTS" id="PR00300">
    <property type="entry name" value="CLPPROTEASEA"/>
</dbReference>
<organism evidence="10 11">
    <name type="scientific">Candidatus Gottesmanbacteria bacterium RIFCSPHIGHO2_02_FULL_39_14</name>
    <dbReference type="NCBI Taxonomy" id="1798383"/>
    <lineage>
        <taxon>Bacteria</taxon>
        <taxon>Candidatus Gottesmaniibacteriota</taxon>
    </lineage>
</organism>
<dbReference type="Proteomes" id="UP000176253">
    <property type="component" value="Unassembled WGS sequence"/>
</dbReference>
<feature type="domain" description="AAA+ ATPase" evidence="9">
    <location>
        <begin position="33"/>
        <end position="176"/>
    </location>
</feature>
<dbReference type="GO" id="GO:0009360">
    <property type="term" value="C:DNA polymerase III complex"/>
    <property type="evidence" value="ECO:0007669"/>
    <property type="project" value="InterPro"/>
</dbReference>
<keyword evidence="8" id="KW-0808">Transferase</keyword>
<dbReference type="Pfam" id="PF22608">
    <property type="entry name" value="DNAX_ATPase_lid"/>
    <property type="match status" value="1"/>
</dbReference>
<dbReference type="Gene3D" id="3.40.50.300">
    <property type="entry name" value="P-loop containing nucleotide triphosphate hydrolases"/>
    <property type="match status" value="1"/>
</dbReference>
<dbReference type="EC" id="2.7.7.7" evidence="8"/>
<comment type="catalytic activity">
    <reaction evidence="7 8">
        <text>DNA(n) + a 2'-deoxyribonucleoside 5'-triphosphate = DNA(n+1) + diphosphate</text>
        <dbReference type="Rhea" id="RHEA:22508"/>
        <dbReference type="Rhea" id="RHEA-COMP:17339"/>
        <dbReference type="Rhea" id="RHEA-COMP:17340"/>
        <dbReference type="ChEBI" id="CHEBI:33019"/>
        <dbReference type="ChEBI" id="CHEBI:61560"/>
        <dbReference type="ChEBI" id="CHEBI:173112"/>
        <dbReference type="EC" id="2.7.7.7"/>
    </reaction>
</comment>
<dbReference type="SMART" id="SM00382">
    <property type="entry name" value="AAA"/>
    <property type="match status" value="1"/>
</dbReference>
<evidence type="ECO:0000256" key="6">
    <source>
        <dbReference type="ARBA" id="ARBA00022932"/>
    </source>
</evidence>
<evidence type="ECO:0000313" key="10">
    <source>
        <dbReference type="EMBL" id="OGG16385.1"/>
    </source>
</evidence>
<dbReference type="Gene3D" id="1.10.8.60">
    <property type="match status" value="1"/>
</dbReference>
<dbReference type="STRING" id="1798383.A3D78_04950"/>
<dbReference type="InterPro" id="IPR003593">
    <property type="entry name" value="AAA+_ATPase"/>
</dbReference>
<accession>A0A1F5ZVN7</accession>
<evidence type="ECO:0000256" key="1">
    <source>
        <dbReference type="ARBA" id="ARBA00006360"/>
    </source>
</evidence>
<sequence length="345" mass="39418">MVLYRKYRPQKLSELDLVEVREKLKRTLLSSFRPHAYLFSGPKGTGKTSAARIVAKILNCVQSRDMEPCNKCESCTAITEGRHLDVMEIDAASNRGIDEIRDLREKIKLVPVTAKYKVYIIDEVHMLTNDAFNALLKTLEEPPSHAVFILATTEAEKLPETIISRSTRLNFHRATNEELKQALNRIISGEKFKLETEVIDLIAEYADGSFRDATKLLEQAVNQGAITIKNAREMLGIDTVTPEKFLLDLSRKKTKELLSAIVEMADKGSDFRLFVTGILDRLQAILLDMHQIKQDNLAKELRNLFSLKELNLLFKLFSDTYMEMRMASRPELPLETAVVEWCERK</sequence>
<comment type="similarity">
    <text evidence="1 8">Belongs to the DnaX/STICHEL family.</text>
</comment>
<reference evidence="10 11" key="1">
    <citation type="journal article" date="2016" name="Nat. Commun.">
        <title>Thousands of microbial genomes shed light on interconnected biogeochemical processes in an aquifer system.</title>
        <authorList>
            <person name="Anantharaman K."/>
            <person name="Brown C.T."/>
            <person name="Hug L.A."/>
            <person name="Sharon I."/>
            <person name="Castelle C.J."/>
            <person name="Probst A.J."/>
            <person name="Thomas B.C."/>
            <person name="Singh A."/>
            <person name="Wilkins M.J."/>
            <person name="Karaoz U."/>
            <person name="Brodie E.L."/>
            <person name="Williams K.H."/>
            <person name="Hubbard S.S."/>
            <person name="Banfield J.F."/>
        </authorList>
    </citation>
    <scope>NUCLEOTIDE SEQUENCE [LARGE SCALE GENOMIC DNA]</scope>
</reference>
<evidence type="ECO:0000256" key="5">
    <source>
        <dbReference type="ARBA" id="ARBA00022840"/>
    </source>
</evidence>
<dbReference type="NCBIfam" id="TIGR02397">
    <property type="entry name" value="dnaX_nterm"/>
    <property type="match status" value="1"/>
</dbReference>
<proteinExistence type="inferred from homology"/>
<dbReference type="GO" id="GO:0005524">
    <property type="term" value="F:ATP binding"/>
    <property type="evidence" value="ECO:0007669"/>
    <property type="project" value="UniProtKB-KW"/>
</dbReference>
<dbReference type="InterPro" id="IPR001270">
    <property type="entry name" value="ClpA/B"/>
</dbReference>
<dbReference type="InterPro" id="IPR027417">
    <property type="entry name" value="P-loop_NTPase"/>
</dbReference>
<dbReference type="Pfam" id="PF13177">
    <property type="entry name" value="DNA_pol3_delta2"/>
    <property type="match status" value="1"/>
</dbReference>
<evidence type="ECO:0000256" key="8">
    <source>
        <dbReference type="RuleBase" id="RU364063"/>
    </source>
</evidence>
<comment type="subunit">
    <text evidence="8">DNA polymerase III contains a core (composed of alpha, epsilon and theta chains) that associates with a tau subunit. This core dimerizes to form the POLIII' complex. PolIII' associates with the gamma complex (composed of gamma, delta, delta', psi and chi chains) and with the beta chain to form the complete DNA polymerase III complex.</text>
</comment>
<evidence type="ECO:0000256" key="3">
    <source>
        <dbReference type="ARBA" id="ARBA00022741"/>
    </source>
</evidence>
<dbReference type="CDD" id="cd00009">
    <property type="entry name" value="AAA"/>
    <property type="match status" value="1"/>
</dbReference>
<dbReference type="InterPro" id="IPR012763">
    <property type="entry name" value="DNA_pol_III_sug/sutau_N"/>
</dbReference>
<keyword evidence="8" id="KW-0235">DNA replication</keyword>
<comment type="caution">
    <text evidence="10">The sequence shown here is derived from an EMBL/GenBank/DDBJ whole genome shotgun (WGS) entry which is preliminary data.</text>
</comment>
<keyword evidence="3 8" id="KW-0547">Nucleotide-binding</keyword>
<keyword evidence="5 8" id="KW-0067">ATP-binding</keyword>
<keyword evidence="6 8" id="KW-0239">DNA-directed DNA polymerase</keyword>
<comment type="function">
    <text evidence="8">DNA polymerase III is a complex, multichain enzyme responsible for most of the replicative synthesis in bacteria. This DNA polymerase also exhibits 3' to 5' exonuclease activity.</text>
</comment>
<dbReference type="InterPro" id="IPR050238">
    <property type="entry name" value="DNA_Rep/Repair_Clamp_Loader"/>
</dbReference>
<evidence type="ECO:0000259" key="9">
    <source>
        <dbReference type="SMART" id="SM00382"/>
    </source>
</evidence>
<dbReference type="FunFam" id="3.40.50.300:FF:000014">
    <property type="entry name" value="DNA polymerase III subunit gamma/tau"/>
    <property type="match status" value="1"/>
</dbReference>
<dbReference type="GO" id="GO:0046872">
    <property type="term" value="F:metal ion binding"/>
    <property type="evidence" value="ECO:0007669"/>
    <property type="project" value="UniProtKB-KW"/>
</dbReference>
<dbReference type="SUPFAM" id="SSF52540">
    <property type="entry name" value="P-loop containing nucleoside triphosphate hydrolases"/>
    <property type="match status" value="1"/>
</dbReference>
<keyword evidence="8" id="KW-0548">Nucleotidyltransferase</keyword>
<evidence type="ECO:0000256" key="2">
    <source>
        <dbReference type="ARBA" id="ARBA00022723"/>
    </source>
</evidence>
<evidence type="ECO:0000313" key="11">
    <source>
        <dbReference type="Proteomes" id="UP000176253"/>
    </source>
</evidence>